<dbReference type="RefSeq" id="XP_014473879.1">
    <property type="nucleotide sequence ID" value="XM_014618393.1"/>
</dbReference>
<name>A0A6P3X6F4_DINQU</name>
<gene>
    <name evidence="3 4" type="primary">LOC106744010</name>
</gene>
<dbReference type="PANTHER" id="PTHR47326:SF1">
    <property type="entry name" value="HTH PSQ-TYPE DOMAIN-CONTAINING PROTEIN"/>
    <property type="match status" value="1"/>
</dbReference>
<dbReference type="KEGG" id="dqu:106744010"/>
<evidence type="ECO:0000313" key="4">
    <source>
        <dbReference type="RefSeq" id="XP_014473879.1"/>
    </source>
</evidence>
<dbReference type="Pfam" id="PF16087">
    <property type="entry name" value="DUF4817"/>
    <property type="match status" value="1"/>
</dbReference>
<dbReference type="PANTHER" id="PTHR47326">
    <property type="entry name" value="TRANSPOSABLE ELEMENT TC3 TRANSPOSASE-LIKE PROTEIN"/>
    <property type="match status" value="1"/>
</dbReference>
<evidence type="ECO:0000259" key="1">
    <source>
        <dbReference type="Pfam" id="PF16087"/>
    </source>
</evidence>
<evidence type="ECO:0000313" key="3">
    <source>
        <dbReference type="RefSeq" id="XP_014473878.1"/>
    </source>
</evidence>
<dbReference type="AlphaFoldDB" id="A0A6P3X6F4"/>
<protein>
    <submittedName>
        <fullName evidence="3 4">Uncharacterized protein LOC106744010</fullName>
    </submittedName>
</protein>
<keyword evidence="2" id="KW-1185">Reference proteome</keyword>
<dbReference type="GO" id="GO:0003676">
    <property type="term" value="F:nucleic acid binding"/>
    <property type="evidence" value="ECO:0007669"/>
    <property type="project" value="InterPro"/>
</dbReference>
<accession>A0A6P3X6F4</accession>
<proteinExistence type="predicted"/>
<reference evidence="3 4" key="1">
    <citation type="submission" date="2025-04" db="UniProtKB">
        <authorList>
            <consortium name="RefSeq"/>
        </authorList>
    </citation>
    <scope>IDENTIFICATION</scope>
</reference>
<dbReference type="GeneID" id="106744010"/>
<sequence length="223" mass="25937">MIWTGEHRGFAVRSFLENGRSVIATQRAMRLRFHIPRHVSVPDGKTIKRWVSSLEETGSTVRTHAVGRPRTATTPENVQLVRVSVERSPRRSARRHAVALGLSDRSVRRILHEELFFHPYKIMLVQELKHDDFVNRVNLRGDLGWPARSPDLSICDFFLWGYLKEKVFKHRPHTLQELKRRIIEEVNAIPIQMCQNAARSFQNRLHQCIATGGRHLADIVFKR</sequence>
<dbReference type="InterPro" id="IPR032135">
    <property type="entry name" value="DUF4817"/>
</dbReference>
<dbReference type="InterPro" id="IPR036397">
    <property type="entry name" value="RNaseH_sf"/>
</dbReference>
<feature type="domain" description="DUF4817" evidence="1">
    <location>
        <begin position="4"/>
        <end position="60"/>
    </location>
</feature>
<dbReference type="RefSeq" id="XP_014473878.1">
    <property type="nucleotide sequence ID" value="XM_014618392.1"/>
</dbReference>
<evidence type="ECO:0000313" key="2">
    <source>
        <dbReference type="Proteomes" id="UP000515204"/>
    </source>
</evidence>
<dbReference type="Proteomes" id="UP000515204">
    <property type="component" value="Unplaced"/>
</dbReference>
<organism evidence="2 3">
    <name type="scientific">Dinoponera quadriceps</name>
    <name type="common">South American ant</name>
    <dbReference type="NCBI Taxonomy" id="609295"/>
    <lineage>
        <taxon>Eukaryota</taxon>
        <taxon>Metazoa</taxon>
        <taxon>Ecdysozoa</taxon>
        <taxon>Arthropoda</taxon>
        <taxon>Hexapoda</taxon>
        <taxon>Insecta</taxon>
        <taxon>Pterygota</taxon>
        <taxon>Neoptera</taxon>
        <taxon>Endopterygota</taxon>
        <taxon>Hymenoptera</taxon>
        <taxon>Apocrita</taxon>
        <taxon>Aculeata</taxon>
        <taxon>Formicoidea</taxon>
        <taxon>Formicidae</taxon>
        <taxon>Ponerinae</taxon>
        <taxon>Ponerini</taxon>
        <taxon>Dinoponera</taxon>
    </lineage>
</organism>
<dbReference type="OrthoDB" id="9986793at2759"/>
<dbReference type="Gene3D" id="3.30.420.10">
    <property type="entry name" value="Ribonuclease H-like superfamily/Ribonuclease H"/>
    <property type="match status" value="1"/>
</dbReference>